<gene>
    <name evidence="1" type="ORF">RG963_09365</name>
</gene>
<evidence type="ECO:0000313" key="1">
    <source>
        <dbReference type="EMBL" id="MDR7665976.1"/>
    </source>
</evidence>
<reference evidence="2" key="1">
    <citation type="submission" date="2023-07" db="EMBL/GenBank/DDBJ databases">
        <title>Whole-genome sequencing of a new Methanosarcina sp. Z-7115.</title>
        <authorList>
            <person name="Zhilina T.N."/>
            <person name="Merkel A.Y."/>
        </authorList>
    </citation>
    <scope>NUCLEOTIDE SEQUENCE [LARGE SCALE GENOMIC DNA]</scope>
    <source>
        <strain evidence="2">Z-7115</strain>
    </source>
</reference>
<organism evidence="1 2">
    <name type="scientific">Methanosarcina baikalica</name>
    <dbReference type="NCBI Taxonomy" id="3073890"/>
    <lineage>
        <taxon>Archaea</taxon>
        <taxon>Methanobacteriati</taxon>
        <taxon>Methanobacteriota</taxon>
        <taxon>Stenosarchaea group</taxon>
        <taxon>Methanomicrobia</taxon>
        <taxon>Methanosarcinales</taxon>
        <taxon>Methanosarcinaceae</taxon>
        <taxon>Methanosarcina</taxon>
    </lineage>
</organism>
<accession>A0ABU2D1V9</accession>
<protein>
    <submittedName>
        <fullName evidence="1">Uncharacterized protein</fullName>
    </submittedName>
</protein>
<sequence length="74" mass="8228">MISYDRKEWIGVGSWIGSGVNVQVGSWVESRVGFRFRIWIPVGSAVYSRLDSGLIRKNPCIIGWVWVGSQAGSL</sequence>
<comment type="caution">
    <text evidence="1">The sequence shown here is derived from an EMBL/GenBank/DDBJ whole genome shotgun (WGS) entry which is preliminary data.</text>
</comment>
<dbReference type="Proteomes" id="UP001246244">
    <property type="component" value="Unassembled WGS sequence"/>
</dbReference>
<keyword evidence="2" id="KW-1185">Reference proteome</keyword>
<name>A0ABU2D1V9_9EURY</name>
<dbReference type="EMBL" id="JAVKPK010000033">
    <property type="protein sequence ID" value="MDR7665976.1"/>
    <property type="molecule type" value="Genomic_DNA"/>
</dbReference>
<dbReference type="RefSeq" id="WP_310576002.1">
    <property type="nucleotide sequence ID" value="NZ_JAVKPK010000033.1"/>
</dbReference>
<evidence type="ECO:0000313" key="2">
    <source>
        <dbReference type="Proteomes" id="UP001246244"/>
    </source>
</evidence>
<proteinExistence type="predicted"/>